<feature type="compositionally biased region" description="Basic residues" evidence="1">
    <location>
        <begin position="130"/>
        <end position="145"/>
    </location>
</feature>
<sequence length="1160" mass="125349">MGEEEPRSLMIPSLNSYAVSVTVPGSPEEDIPLADQLLEGIHIPPPPAPYGSGKSPSRRGSMEGGSMARGSSESVMSAGSLFSTGSGESKRDWKPEFKVVIKRSSTGVLDERPKNESRGAFKRASTGQQSRRRSSQGRGSLKRRSMPMQEAVSRRGSLVGMTMDGRRASGGVLAVPATPSIQAQDVKVSKKESRWESQFAMRRSTLLEAARFLDAAGPLQDALTSSQATQELQRAVGSKAPTGEAILGSQESPKSPKSPKLGMGLLPDFDGDAAKPGRAGSAAESRRSSLASSGDSEIVPSPRSSADKKTLGAAAAADGGEKPGAEAAADGGGKQPRYSILLTRQATQKMANNRKSVSIKVPSALKLAEEADDDGDDACRTPDELEELESEEDGSPRGKAKNKRASDLAMLDMQVLHYDQSPINFSLMGSLPKEGTEDTSDSNSDDDEGDGSELEDEYWSQSEDQQVEVPVWLLEKMKRQEAQKEQEESRRPSTPPVGLPKFEEDEDAEDSDMVGELPAAPQPKAAPPQGSKRISFHDQVTGTSFERYSILKNQGEKAPSKTVQLAVRSASDGACFATSASPFWKIPMPTRKNTMMTAPTYSAETDEEDDESEKASSSTGLVPPHKVLRQPPAPKFKPPQKELKQPAGKEDNRRPSVLGVFSNDGAKAAGLYALPASSEEKSELVEVKRRSIVMSTNMLHDILKAKVDDERFDTIQEDFDKVDAEVVLPFFSAVKGAFRQCHCQTDPETGFVIHTCMTPAATQCENTQAFQSFVCSAWSSRRGSRKQSEAASRARSRRGSCEEDEDGEGSEEDDTIGPLPSGHERPSHPALLSTPGSGPPAPNKNKRIRNASMLAIVGAAGPAPQKQNTDATLSQHEKEKKKQQKGGQSDDSDSSDEGMPEENELNVSFKNIQPTEQESPDGALSPEGMGSDPSMPKPDSASVPQTDKKALDQQVESDLGHRFELVEPWQLAALLKNREQREHILTVDVRGRDWVGGHIPLSINLHTSEVLRHPESLINQCLRNKIHHLVFTCMYSVLRARKSALAVEQAQMEAQKSGLQTYRIRISLLAGGMHAWVNHFVRVSPQKALVQDFDAECWSDGGPSQGGLVHVMDALWSSGGQKALSDALTAELSALMHARGCSSRDGSRRASNNDITTEVN</sequence>
<feature type="compositionally biased region" description="Acidic residues" evidence="1">
    <location>
        <begin position="890"/>
        <end position="904"/>
    </location>
</feature>
<reference evidence="3" key="1">
    <citation type="submission" date="2021-01" db="EMBL/GenBank/DDBJ databases">
        <authorList>
            <person name="Corre E."/>
            <person name="Pelletier E."/>
            <person name="Niang G."/>
            <person name="Scheremetjew M."/>
            <person name="Finn R."/>
            <person name="Kale V."/>
            <person name="Holt S."/>
            <person name="Cochrane G."/>
            <person name="Meng A."/>
            <person name="Brown T."/>
            <person name="Cohen L."/>
        </authorList>
    </citation>
    <scope>NUCLEOTIDE SEQUENCE</scope>
    <source>
        <strain evidence="3">RCC3387</strain>
    </source>
</reference>
<feature type="region of interest" description="Disordered" evidence="1">
    <location>
        <begin position="1141"/>
        <end position="1160"/>
    </location>
</feature>
<feature type="compositionally biased region" description="Basic and acidic residues" evidence="1">
    <location>
        <begin position="109"/>
        <end position="119"/>
    </location>
</feature>
<feature type="compositionally biased region" description="Acidic residues" evidence="1">
    <location>
        <begin position="503"/>
        <end position="513"/>
    </location>
</feature>
<accession>A0A7S2LJX1</accession>
<protein>
    <recommendedName>
        <fullName evidence="2">Rhodanese domain-containing protein</fullName>
    </recommendedName>
</protein>
<feature type="region of interest" description="Disordered" evidence="1">
    <location>
        <begin position="859"/>
        <end position="955"/>
    </location>
</feature>
<dbReference type="AlphaFoldDB" id="A0A7S2LJX1"/>
<dbReference type="Gene3D" id="3.40.250.10">
    <property type="entry name" value="Rhodanese-like domain"/>
    <property type="match status" value="1"/>
</dbReference>
<feature type="compositionally biased region" description="Polar residues" evidence="1">
    <location>
        <begin position="865"/>
        <end position="874"/>
    </location>
</feature>
<dbReference type="SMART" id="SM00450">
    <property type="entry name" value="RHOD"/>
    <property type="match status" value="1"/>
</dbReference>
<feature type="domain" description="Rhodanese" evidence="2">
    <location>
        <begin position="980"/>
        <end position="1085"/>
    </location>
</feature>
<feature type="compositionally biased region" description="Basic and acidic residues" evidence="1">
    <location>
        <begin position="639"/>
        <end position="654"/>
    </location>
</feature>
<feature type="compositionally biased region" description="Acidic residues" evidence="1">
    <location>
        <begin position="437"/>
        <end position="458"/>
    </location>
</feature>
<feature type="region of interest" description="Disordered" evidence="1">
    <location>
        <begin position="600"/>
        <end position="657"/>
    </location>
</feature>
<feature type="region of interest" description="Disordered" evidence="1">
    <location>
        <begin position="39"/>
        <end position="165"/>
    </location>
</feature>
<feature type="region of interest" description="Disordered" evidence="1">
    <location>
        <begin position="424"/>
        <end position="539"/>
    </location>
</feature>
<feature type="compositionally biased region" description="Polar residues" evidence="1">
    <location>
        <begin position="1149"/>
        <end position="1160"/>
    </location>
</feature>
<dbReference type="InterPro" id="IPR001763">
    <property type="entry name" value="Rhodanese-like_dom"/>
</dbReference>
<feature type="compositionally biased region" description="Basic and acidic residues" evidence="1">
    <location>
        <begin position="88"/>
        <end position="99"/>
    </location>
</feature>
<dbReference type="InterPro" id="IPR036873">
    <property type="entry name" value="Rhodanese-like_dom_sf"/>
</dbReference>
<evidence type="ECO:0000259" key="2">
    <source>
        <dbReference type="PROSITE" id="PS50206"/>
    </source>
</evidence>
<feature type="region of interest" description="Disordered" evidence="1">
    <location>
        <begin position="221"/>
        <end position="336"/>
    </location>
</feature>
<feature type="region of interest" description="Disordered" evidence="1">
    <location>
        <begin position="784"/>
        <end position="846"/>
    </location>
</feature>
<feature type="compositionally biased region" description="Acidic residues" evidence="1">
    <location>
        <begin position="384"/>
        <end position="393"/>
    </location>
</feature>
<gene>
    <name evidence="3" type="ORF">BRAN1462_LOCUS40460</name>
</gene>
<evidence type="ECO:0000256" key="1">
    <source>
        <dbReference type="SAM" id="MobiDB-lite"/>
    </source>
</evidence>
<feature type="compositionally biased region" description="Polar residues" evidence="1">
    <location>
        <begin position="905"/>
        <end position="917"/>
    </location>
</feature>
<feature type="compositionally biased region" description="Polar residues" evidence="1">
    <location>
        <begin position="222"/>
        <end position="232"/>
    </location>
</feature>
<feature type="compositionally biased region" description="Acidic residues" evidence="1">
    <location>
        <begin position="802"/>
        <end position="815"/>
    </location>
</feature>
<name>A0A7S2LJX1_9DINO</name>
<dbReference type="EMBL" id="HBGW01063444">
    <property type="protein sequence ID" value="CAD9608672.1"/>
    <property type="molecule type" value="Transcribed_RNA"/>
</dbReference>
<dbReference type="Pfam" id="PF00581">
    <property type="entry name" value="Rhodanese"/>
    <property type="match status" value="1"/>
</dbReference>
<proteinExistence type="predicted"/>
<feature type="region of interest" description="Disordered" evidence="1">
    <location>
        <begin position="368"/>
        <end position="406"/>
    </location>
</feature>
<dbReference type="PROSITE" id="PS50206">
    <property type="entry name" value="RHODANESE_3"/>
    <property type="match status" value="1"/>
</dbReference>
<evidence type="ECO:0000313" key="3">
    <source>
        <dbReference type="EMBL" id="CAD9608672.1"/>
    </source>
</evidence>
<feature type="compositionally biased region" description="Polar residues" evidence="1">
    <location>
        <begin position="69"/>
        <end position="87"/>
    </location>
</feature>
<organism evidence="3">
    <name type="scientific">Zooxanthella nutricula</name>
    <dbReference type="NCBI Taxonomy" id="1333877"/>
    <lineage>
        <taxon>Eukaryota</taxon>
        <taxon>Sar</taxon>
        <taxon>Alveolata</taxon>
        <taxon>Dinophyceae</taxon>
        <taxon>Peridiniales</taxon>
        <taxon>Peridiniales incertae sedis</taxon>
        <taxon>Zooxanthella</taxon>
    </lineage>
</organism>
<feature type="compositionally biased region" description="Basic and acidic residues" evidence="1">
    <location>
        <begin position="475"/>
        <end position="491"/>
    </location>
</feature>
<feature type="compositionally biased region" description="Low complexity" evidence="1">
    <location>
        <begin position="277"/>
        <end position="296"/>
    </location>
</feature>
<dbReference type="SUPFAM" id="SSF52821">
    <property type="entry name" value="Rhodanese/Cell cycle control phosphatase"/>
    <property type="match status" value="1"/>
</dbReference>